<dbReference type="STRING" id="1329250.WOSG25_220110"/>
<dbReference type="Proteomes" id="UP000030643">
    <property type="component" value="Unassembled WGS sequence"/>
</dbReference>
<protein>
    <submittedName>
        <fullName evidence="1">Putative phage head-tail adaptor</fullName>
    </submittedName>
</protein>
<sequence length="103" mass="11654">MRYNSVIYLSKLVIEKDNIGQQVKKLGEKRKVYANEFSISRAEFAAAGEVGLRGSLAYQINSIDYFGEEYVFAGNERYHVYRDNKAGDKTTLYLEKAVADGIS</sequence>
<accession>A0A069CXK9</accession>
<gene>
    <name evidence="1" type="ORF">WOSG25_220110</name>
</gene>
<reference evidence="2" key="1">
    <citation type="journal article" date="2014" name="Genome Announc.">
        <title>Draft genome sequence of Weissella oryzae SG25T, isolated from fermented rice grains.</title>
        <authorList>
            <person name="Tanizawa Y."/>
            <person name="Fujisawa T."/>
            <person name="Mochizuki T."/>
            <person name="Kaminuma E."/>
            <person name="Suzuki Y."/>
            <person name="Nakamura Y."/>
            <person name="Tohno M."/>
        </authorList>
    </citation>
    <scope>NUCLEOTIDE SEQUENCE [LARGE SCALE GENOMIC DNA]</scope>
    <source>
        <strain evidence="2">DSM 25784 / JCM 18191 / LMG 30913 / SG25</strain>
    </source>
</reference>
<proteinExistence type="predicted"/>
<dbReference type="AlphaFoldDB" id="A0A069CXK9"/>
<evidence type="ECO:0000313" key="1">
    <source>
        <dbReference type="EMBL" id="GAK31983.1"/>
    </source>
</evidence>
<dbReference type="EMBL" id="DF820505">
    <property type="protein sequence ID" value="GAK31983.1"/>
    <property type="molecule type" value="Genomic_DNA"/>
</dbReference>
<evidence type="ECO:0000313" key="2">
    <source>
        <dbReference type="Proteomes" id="UP000030643"/>
    </source>
</evidence>
<dbReference type="OrthoDB" id="2051942at2"/>
<keyword evidence="2" id="KW-1185">Reference proteome</keyword>
<name>A0A069CXK9_WEIOS</name>
<organism evidence="1 2">
    <name type="scientific">Weissella oryzae (strain DSM 25784 / JCM 18191 / LMG 30913 / SG25)</name>
    <dbReference type="NCBI Taxonomy" id="1329250"/>
    <lineage>
        <taxon>Bacteria</taxon>
        <taxon>Bacillati</taxon>
        <taxon>Bacillota</taxon>
        <taxon>Bacilli</taxon>
        <taxon>Lactobacillales</taxon>
        <taxon>Lactobacillaceae</taxon>
        <taxon>Weissella</taxon>
    </lineage>
</organism>
<dbReference type="RefSeq" id="WP_027699876.1">
    <property type="nucleotide sequence ID" value="NZ_DF820505.1"/>
</dbReference>